<keyword evidence="3" id="KW-1185">Reference proteome</keyword>
<proteinExistence type="predicted"/>
<dbReference type="EMBL" id="JAAOCA010000087">
    <property type="protein sequence ID" value="MBD1602470.1"/>
    <property type="molecule type" value="Genomic_DNA"/>
</dbReference>
<evidence type="ECO:0000313" key="2">
    <source>
        <dbReference type="EMBL" id="MBD1602470.1"/>
    </source>
</evidence>
<protein>
    <recommendedName>
        <fullName evidence="4">Lipoprotein</fullName>
    </recommendedName>
</protein>
<accession>A0ABR7ZA89</accession>
<organism evidence="2 3">
    <name type="scientific">Pseudomonas typographi</name>
    <dbReference type="NCBI Taxonomy" id="2715964"/>
    <lineage>
        <taxon>Bacteria</taxon>
        <taxon>Pseudomonadati</taxon>
        <taxon>Pseudomonadota</taxon>
        <taxon>Gammaproteobacteria</taxon>
        <taxon>Pseudomonadales</taxon>
        <taxon>Pseudomonadaceae</taxon>
        <taxon>Pseudomonas</taxon>
    </lineage>
</organism>
<sequence>MKGIGILGLSASLLCAHAWADNSNAHDNGVAALTALMFSKRSFEESRWCFYGSQIVGEVAEARLAGKTKAQAEEMLGPNLPEKIQDAVNDAFAYKQPGPGNAVDYFDQCSVKAENSVKKDIDELASSSS</sequence>
<evidence type="ECO:0000313" key="3">
    <source>
        <dbReference type="Proteomes" id="UP000805841"/>
    </source>
</evidence>
<feature type="signal peptide" evidence="1">
    <location>
        <begin position="1"/>
        <end position="20"/>
    </location>
</feature>
<reference evidence="2 3" key="1">
    <citation type="journal article" date="2020" name="Insects">
        <title>Bacteria Belonging to Pseudomonas typographi sp. nov. from the Bark Beetle Ips typographus Have Genomic Potential to Aid in the Host Ecology.</title>
        <authorList>
            <person name="Peral-Aranega E."/>
            <person name="Saati-Santamaria Z."/>
            <person name="Kolarik M."/>
            <person name="Rivas R."/>
            <person name="Garcia-Fraile P."/>
        </authorList>
    </citation>
    <scope>NUCLEOTIDE SEQUENCE [LARGE SCALE GENOMIC DNA]</scope>
    <source>
        <strain evidence="2 3">CA3A</strain>
    </source>
</reference>
<dbReference type="RefSeq" id="WP_190427558.1">
    <property type="nucleotide sequence ID" value="NZ_JAAOCA010000087.1"/>
</dbReference>
<evidence type="ECO:0000256" key="1">
    <source>
        <dbReference type="SAM" id="SignalP"/>
    </source>
</evidence>
<dbReference type="Proteomes" id="UP000805841">
    <property type="component" value="Unassembled WGS sequence"/>
</dbReference>
<feature type="chain" id="PRO_5045442487" description="Lipoprotein" evidence="1">
    <location>
        <begin position="21"/>
        <end position="129"/>
    </location>
</feature>
<name>A0ABR7ZA89_9PSED</name>
<evidence type="ECO:0008006" key="4">
    <source>
        <dbReference type="Google" id="ProtNLM"/>
    </source>
</evidence>
<comment type="caution">
    <text evidence="2">The sequence shown here is derived from an EMBL/GenBank/DDBJ whole genome shotgun (WGS) entry which is preliminary data.</text>
</comment>
<gene>
    <name evidence="2" type="ORF">HAQ05_27770</name>
</gene>
<keyword evidence="1" id="KW-0732">Signal</keyword>